<dbReference type="VEuPathDB" id="VectorBase:ISCP_006770"/>
<dbReference type="Pfam" id="PF00400">
    <property type="entry name" value="WD40"/>
    <property type="match status" value="2"/>
</dbReference>
<keyword evidence="1" id="KW-0853">WD repeat</keyword>
<sequence>MADELVFLTGNSPMLVLSAVLGLLVVLIIFVAGQKRDGDDKETNETEADKQTARKENRAVPKRKKVQEKKRDIKTQYLHPWLMTTLKGHSGNILDLDFNVNGKFLATSADDRVILLWCLKNLAQKEHKSVRVNVEYDHATRVRWSPDSRAIVLASALGNAVQVYRVGRREDGSPGNVEPLLTFKAAHQAELVNVGIACNGHFIMSISKDTTLCVWSLKGDLLATLDTHHMNNYYGCVSPCGRFVASSGFTPDVKVWEVCFSKTGEFKEVKRAFELKGHTSGVFSFAFSNDSTRMASVSRDGTWKLWDCNIEYQKGQEPYLLTTGEFPCTTPSCLALSPDGRTVAIANEEDIHVFCGRTGSLNVKFEQVHSEPIVNLQFSPNGSYLAAAVGKHVLVFHNVPGFQNTIGDLEERKKNATNQSIRDRLQLQIDEARSALKSLQLKDS</sequence>
<organism evidence="4">
    <name type="scientific">Ixodes scapularis</name>
    <name type="common">Black-legged tick</name>
    <name type="synonym">Deer tick</name>
    <dbReference type="NCBI Taxonomy" id="6945"/>
    <lineage>
        <taxon>Eukaryota</taxon>
        <taxon>Metazoa</taxon>
        <taxon>Ecdysozoa</taxon>
        <taxon>Arthropoda</taxon>
        <taxon>Chelicerata</taxon>
        <taxon>Arachnida</taxon>
        <taxon>Acari</taxon>
        <taxon>Parasitiformes</taxon>
        <taxon>Ixodida</taxon>
        <taxon>Ixodoidea</taxon>
        <taxon>Ixodidae</taxon>
        <taxon>Ixodinae</taxon>
        <taxon>Ixodes</taxon>
    </lineage>
</organism>
<dbReference type="AlphaFoldDB" id="A0A4D5S1E0"/>
<feature type="repeat" description="WD" evidence="1">
    <location>
        <begin position="86"/>
        <end position="117"/>
    </location>
</feature>
<dbReference type="EMBL" id="GHJT01009499">
    <property type="protein sequence ID" value="MOY43470.1"/>
    <property type="molecule type" value="Transcribed_RNA"/>
</dbReference>
<dbReference type="Gene3D" id="2.130.10.10">
    <property type="entry name" value="YVTN repeat-like/Quinoprotein amine dehydrogenase"/>
    <property type="match status" value="3"/>
</dbReference>
<dbReference type="PANTHER" id="PTHR44321">
    <property type="entry name" value="TRANSDUCIN BETA-LIKE PROTEIN 2"/>
    <property type="match status" value="1"/>
</dbReference>
<dbReference type="VEuPathDB" id="VectorBase:ISCI014442"/>
<name>A0A4D5S1E0_IXOSC</name>
<protein>
    <submittedName>
        <fullName evidence="4">Putative transducin beta-like protein 2</fullName>
    </submittedName>
</protein>
<dbReference type="VEuPathDB" id="VectorBase:ISCI015313"/>
<keyword evidence="3" id="KW-0812">Transmembrane</keyword>
<evidence type="ECO:0000256" key="3">
    <source>
        <dbReference type="SAM" id="Phobius"/>
    </source>
</evidence>
<dbReference type="PANTHER" id="PTHR44321:SF1">
    <property type="entry name" value="TRANSDUCIN BETA-LIKE PROTEIN 2"/>
    <property type="match status" value="1"/>
</dbReference>
<evidence type="ECO:0000256" key="1">
    <source>
        <dbReference type="PROSITE-ProRule" id="PRU00221"/>
    </source>
</evidence>
<dbReference type="InterPro" id="IPR001680">
    <property type="entry name" value="WD40_rpt"/>
</dbReference>
<reference evidence="4" key="1">
    <citation type="submission" date="2019-04" db="EMBL/GenBank/DDBJ databases">
        <title>An insight into the mialome of Ixodes scapularis.</title>
        <authorList>
            <person name="Ribeiro J.M."/>
            <person name="Mather T.N."/>
            <person name="Karim S."/>
        </authorList>
    </citation>
    <scope>NUCLEOTIDE SEQUENCE</scope>
</reference>
<dbReference type="InterPro" id="IPR036322">
    <property type="entry name" value="WD40_repeat_dom_sf"/>
</dbReference>
<evidence type="ECO:0000313" key="4">
    <source>
        <dbReference type="EMBL" id="MOY43470.1"/>
    </source>
</evidence>
<accession>A0A4D5S1E0</accession>
<evidence type="ECO:0000256" key="2">
    <source>
        <dbReference type="SAM" id="MobiDB-lite"/>
    </source>
</evidence>
<feature type="transmembrane region" description="Helical" evidence="3">
    <location>
        <begin position="12"/>
        <end position="32"/>
    </location>
</feature>
<dbReference type="PROSITE" id="PS50082">
    <property type="entry name" value="WD_REPEATS_2"/>
    <property type="match status" value="2"/>
</dbReference>
<feature type="region of interest" description="Disordered" evidence="2">
    <location>
        <begin position="37"/>
        <end position="66"/>
    </location>
</feature>
<proteinExistence type="predicted"/>
<dbReference type="InterPro" id="IPR042410">
    <property type="entry name" value="WBSCR13"/>
</dbReference>
<dbReference type="VEuPathDB" id="VectorBase:ISCW015313"/>
<dbReference type="InterPro" id="IPR015943">
    <property type="entry name" value="WD40/YVTN_repeat-like_dom_sf"/>
</dbReference>
<keyword evidence="3" id="KW-1133">Transmembrane helix</keyword>
<dbReference type="VEuPathDB" id="VectorBase:ISCW014442"/>
<dbReference type="SMART" id="SM00320">
    <property type="entry name" value="WD40"/>
    <property type="match status" value="6"/>
</dbReference>
<feature type="repeat" description="WD" evidence="1">
    <location>
        <begin position="275"/>
        <end position="307"/>
    </location>
</feature>
<dbReference type="OrthoDB" id="6482108at2759"/>
<dbReference type="SUPFAM" id="SSF50978">
    <property type="entry name" value="WD40 repeat-like"/>
    <property type="match status" value="1"/>
</dbReference>
<keyword evidence="3" id="KW-0472">Membrane</keyword>
<dbReference type="PROSITE" id="PS50294">
    <property type="entry name" value="WD_REPEATS_REGION"/>
    <property type="match status" value="2"/>
</dbReference>
<feature type="compositionally biased region" description="Basic and acidic residues" evidence="2">
    <location>
        <begin position="37"/>
        <end position="59"/>
    </location>
</feature>